<dbReference type="EMBL" id="JAMKFB020000012">
    <property type="protein sequence ID" value="KAL0179960.1"/>
    <property type="molecule type" value="Genomic_DNA"/>
</dbReference>
<protein>
    <submittedName>
        <fullName evidence="1">Uncharacterized protein</fullName>
    </submittedName>
</protein>
<organism evidence="1 2">
    <name type="scientific">Cirrhinus mrigala</name>
    <name type="common">Mrigala</name>
    <dbReference type="NCBI Taxonomy" id="683832"/>
    <lineage>
        <taxon>Eukaryota</taxon>
        <taxon>Metazoa</taxon>
        <taxon>Chordata</taxon>
        <taxon>Craniata</taxon>
        <taxon>Vertebrata</taxon>
        <taxon>Euteleostomi</taxon>
        <taxon>Actinopterygii</taxon>
        <taxon>Neopterygii</taxon>
        <taxon>Teleostei</taxon>
        <taxon>Ostariophysi</taxon>
        <taxon>Cypriniformes</taxon>
        <taxon>Cyprinidae</taxon>
        <taxon>Labeoninae</taxon>
        <taxon>Labeonini</taxon>
        <taxon>Cirrhinus</taxon>
    </lineage>
</organism>
<proteinExistence type="predicted"/>
<keyword evidence="2" id="KW-1185">Reference proteome</keyword>
<reference evidence="1 2" key="1">
    <citation type="submission" date="2024-05" db="EMBL/GenBank/DDBJ databases">
        <title>Genome sequencing and assembly of Indian major carp, Cirrhinus mrigala (Hamilton, 1822).</title>
        <authorList>
            <person name="Mohindra V."/>
            <person name="Chowdhury L.M."/>
            <person name="Lal K."/>
            <person name="Jena J.K."/>
        </authorList>
    </citation>
    <scope>NUCLEOTIDE SEQUENCE [LARGE SCALE GENOMIC DNA]</scope>
    <source>
        <strain evidence="1">CM1030</strain>
        <tissue evidence="1">Blood</tissue>
    </source>
</reference>
<accession>A0ABD0Q1L1</accession>
<evidence type="ECO:0000313" key="2">
    <source>
        <dbReference type="Proteomes" id="UP001529510"/>
    </source>
</evidence>
<sequence length="68" mass="7488">MPLAAQEQALVEDLLYVLIGVDGRDITAQPVLGRQSRSFIVDPSLDMSIKELVNRILPVASCYSTITR</sequence>
<feature type="non-terminal residue" evidence="1">
    <location>
        <position position="68"/>
    </location>
</feature>
<name>A0ABD0Q1L1_CIRMR</name>
<dbReference type="Proteomes" id="UP001529510">
    <property type="component" value="Unassembled WGS sequence"/>
</dbReference>
<evidence type="ECO:0000313" key="1">
    <source>
        <dbReference type="EMBL" id="KAL0179960.1"/>
    </source>
</evidence>
<dbReference type="AlphaFoldDB" id="A0ABD0Q1L1"/>
<gene>
    <name evidence="1" type="ORF">M9458_025402</name>
</gene>
<comment type="caution">
    <text evidence="1">The sequence shown here is derived from an EMBL/GenBank/DDBJ whole genome shotgun (WGS) entry which is preliminary data.</text>
</comment>